<evidence type="ECO:0000313" key="3">
    <source>
        <dbReference type="Proteomes" id="UP000249081"/>
    </source>
</evidence>
<keyword evidence="1" id="KW-0175">Coiled coil</keyword>
<evidence type="ECO:0000256" key="1">
    <source>
        <dbReference type="SAM" id="Coils"/>
    </source>
</evidence>
<evidence type="ECO:0000313" key="2">
    <source>
        <dbReference type="EMBL" id="PZO38275.1"/>
    </source>
</evidence>
<feature type="coiled-coil region" evidence="1">
    <location>
        <begin position="99"/>
        <end position="126"/>
    </location>
</feature>
<dbReference type="AlphaFoldDB" id="A0A2W4XUF1"/>
<dbReference type="Proteomes" id="UP000249081">
    <property type="component" value="Unassembled WGS sequence"/>
</dbReference>
<reference evidence="2 3" key="2">
    <citation type="submission" date="2018-06" db="EMBL/GenBank/DDBJ databases">
        <title>Metagenomic assembly of (sub)arctic Cyanobacteria and their associated microbiome from non-axenic cultures.</title>
        <authorList>
            <person name="Baurain D."/>
        </authorList>
    </citation>
    <scope>NUCLEOTIDE SEQUENCE [LARGE SCALE GENOMIC DNA]</scope>
    <source>
        <strain evidence="2">ULC041bin1</strain>
    </source>
</reference>
<dbReference type="EMBL" id="QBMN01000106">
    <property type="protein sequence ID" value="PZO38275.1"/>
    <property type="molecule type" value="Genomic_DNA"/>
</dbReference>
<gene>
    <name evidence="2" type="ORF">DCF17_14820</name>
</gene>
<organism evidence="2 3">
    <name type="scientific">Shackletoniella antarctica</name>
    <dbReference type="NCBI Taxonomy" id="268115"/>
    <lineage>
        <taxon>Bacteria</taxon>
        <taxon>Bacillati</taxon>
        <taxon>Cyanobacteriota</taxon>
        <taxon>Cyanophyceae</taxon>
        <taxon>Oculatellales</taxon>
        <taxon>Oculatellaceae</taxon>
        <taxon>Shackletoniella</taxon>
    </lineage>
</organism>
<comment type="caution">
    <text evidence="2">The sequence shown here is derived from an EMBL/GenBank/DDBJ whole genome shotgun (WGS) entry which is preliminary data.</text>
</comment>
<accession>A0A2W4XUF1</accession>
<sequence length="127" mass="13947">MYPDDLAQTLQKGIRVTLGATASLIEAIQDPENSSQKFSELGYDVNRLTEELEVKGETTEREARQLVDSLLSQVPNPFASAEPETRTTTITTVASPVVDVSVQNDLEALTQELAEIRQQIETLKGQS</sequence>
<protein>
    <submittedName>
        <fullName evidence="2">Uncharacterized protein</fullName>
    </submittedName>
</protein>
<name>A0A2W4XUF1_9CYAN</name>
<proteinExistence type="predicted"/>
<reference evidence="3" key="1">
    <citation type="submission" date="2018-04" db="EMBL/GenBank/DDBJ databases">
        <authorList>
            <person name="Cornet L."/>
        </authorList>
    </citation>
    <scope>NUCLEOTIDE SEQUENCE [LARGE SCALE GENOMIC DNA]</scope>
</reference>